<dbReference type="Pfam" id="PF03992">
    <property type="entry name" value="ABM"/>
    <property type="match status" value="1"/>
</dbReference>
<dbReference type="InterPro" id="IPR011008">
    <property type="entry name" value="Dimeric_a/b-barrel"/>
</dbReference>
<dbReference type="RefSeq" id="WP_377346385.1">
    <property type="nucleotide sequence ID" value="NZ_JBHLTP010000004.1"/>
</dbReference>
<dbReference type="EC" id="1.14.-.-" evidence="2"/>
<dbReference type="SUPFAM" id="SSF54909">
    <property type="entry name" value="Dimeric alpha+beta barrel"/>
    <property type="match status" value="1"/>
</dbReference>
<name>A0ABV6LMA6_9BACI</name>
<protein>
    <submittedName>
        <fullName evidence="2">Antibiotic biosynthesis monooxygenase family protein</fullName>
        <ecNumber evidence="2">1.14.-.-</ecNumber>
    </submittedName>
</protein>
<proteinExistence type="predicted"/>
<keyword evidence="3" id="KW-1185">Reference proteome</keyword>
<dbReference type="InterPro" id="IPR050404">
    <property type="entry name" value="Heme-degrading_MO"/>
</dbReference>
<evidence type="ECO:0000313" key="3">
    <source>
        <dbReference type="Proteomes" id="UP001589836"/>
    </source>
</evidence>
<evidence type="ECO:0000313" key="2">
    <source>
        <dbReference type="EMBL" id="MFC0523516.1"/>
    </source>
</evidence>
<reference evidence="2 3" key="1">
    <citation type="submission" date="2024-09" db="EMBL/GenBank/DDBJ databases">
        <authorList>
            <person name="Sun Q."/>
            <person name="Mori K."/>
        </authorList>
    </citation>
    <scope>NUCLEOTIDE SEQUENCE [LARGE SCALE GENOMIC DNA]</scope>
    <source>
        <strain evidence="2 3">NCAIM B.02529</strain>
    </source>
</reference>
<dbReference type="Gene3D" id="3.30.70.100">
    <property type="match status" value="1"/>
</dbReference>
<dbReference type="EMBL" id="JBHLTP010000004">
    <property type="protein sequence ID" value="MFC0523516.1"/>
    <property type="molecule type" value="Genomic_DNA"/>
</dbReference>
<dbReference type="PROSITE" id="PS51725">
    <property type="entry name" value="ABM"/>
    <property type="match status" value="1"/>
</dbReference>
<dbReference type="Proteomes" id="UP001589836">
    <property type="component" value="Unassembled WGS sequence"/>
</dbReference>
<comment type="caution">
    <text evidence="2">The sequence shown here is derived from an EMBL/GenBank/DDBJ whole genome shotgun (WGS) entry which is preliminary data.</text>
</comment>
<gene>
    <name evidence="2" type="ORF">ACFFGV_07945</name>
</gene>
<evidence type="ECO:0000259" key="1">
    <source>
        <dbReference type="PROSITE" id="PS51725"/>
    </source>
</evidence>
<dbReference type="InterPro" id="IPR007138">
    <property type="entry name" value="ABM_dom"/>
</dbReference>
<dbReference type="PANTHER" id="PTHR34474:SF2">
    <property type="entry name" value="SIGNAL TRANSDUCTION PROTEIN TRAP"/>
    <property type="match status" value="1"/>
</dbReference>
<keyword evidence="2" id="KW-0503">Monooxygenase</keyword>
<keyword evidence="2" id="KW-0560">Oxidoreductase</keyword>
<sequence length="163" mass="18640">MSVYMTSGTYDYLAALKEKHPEQSVYLLQGEDNTIAYTEGKNIFDEARAYEIVDQEGTLQNEGYVVMNNIPVTDEGRPLFEDRFKQRAGAIEDSPGFQSIRILRPVQGNTYIVLTLWQNVQSFEDWKNSQAFQKAHQNNGPQSKEKPSYVAGPAYLTKYHMTE</sequence>
<accession>A0ABV6LMA6</accession>
<dbReference type="GO" id="GO:0004497">
    <property type="term" value="F:monooxygenase activity"/>
    <property type="evidence" value="ECO:0007669"/>
    <property type="project" value="UniProtKB-KW"/>
</dbReference>
<dbReference type="PANTHER" id="PTHR34474">
    <property type="entry name" value="SIGNAL TRANSDUCTION PROTEIN TRAP"/>
    <property type="match status" value="1"/>
</dbReference>
<organism evidence="2 3">
    <name type="scientific">Pontibacillus salicampi</name>
    <dbReference type="NCBI Taxonomy" id="1449801"/>
    <lineage>
        <taxon>Bacteria</taxon>
        <taxon>Bacillati</taxon>
        <taxon>Bacillota</taxon>
        <taxon>Bacilli</taxon>
        <taxon>Bacillales</taxon>
        <taxon>Bacillaceae</taxon>
        <taxon>Pontibacillus</taxon>
    </lineage>
</organism>
<feature type="domain" description="ABM" evidence="1">
    <location>
        <begin position="64"/>
        <end position="151"/>
    </location>
</feature>